<proteinExistence type="predicted"/>
<organism evidence="2 3">
    <name type="scientific">Neolentinus lepideus HHB14362 ss-1</name>
    <dbReference type="NCBI Taxonomy" id="1314782"/>
    <lineage>
        <taxon>Eukaryota</taxon>
        <taxon>Fungi</taxon>
        <taxon>Dikarya</taxon>
        <taxon>Basidiomycota</taxon>
        <taxon>Agaricomycotina</taxon>
        <taxon>Agaricomycetes</taxon>
        <taxon>Gloeophyllales</taxon>
        <taxon>Gloeophyllaceae</taxon>
        <taxon>Neolentinus</taxon>
    </lineage>
</organism>
<dbReference type="OrthoDB" id="3052718at2759"/>
<reference evidence="2 3" key="1">
    <citation type="journal article" date="2016" name="Mol. Biol. Evol.">
        <title>Comparative Genomics of Early-Diverging Mushroom-Forming Fungi Provides Insights into the Origins of Lignocellulose Decay Capabilities.</title>
        <authorList>
            <person name="Nagy L.G."/>
            <person name="Riley R."/>
            <person name="Tritt A."/>
            <person name="Adam C."/>
            <person name="Daum C."/>
            <person name="Floudas D."/>
            <person name="Sun H."/>
            <person name="Yadav J.S."/>
            <person name="Pangilinan J."/>
            <person name="Larsson K.H."/>
            <person name="Matsuura K."/>
            <person name="Barry K."/>
            <person name="Labutti K."/>
            <person name="Kuo R."/>
            <person name="Ohm R.A."/>
            <person name="Bhattacharya S.S."/>
            <person name="Shirouzu T."/>
            <person name="Yoshinaga Y."/>
            <person name="Martin F.M."/>
            <person name="Grigoriev I.V."/>
            <person name="Hibbett D.S."/>
        </authorList>
    </citation>
    <scope>NUCLEOTIDE SEQUENCE [LARGE SCALE GENOMIC DNA]</scope>
    <source>
        <strain evidence="2 3">HHB14362 ss-1</strain>
    </source>
</reference>
<name>A0A165QRQ6_9AGAM</name>
<dbReference type="AlphaFoldDB" id="A0A165QRQ6"/>
<feature type="compositionally biased region" description="Pro residues" evidence="1">
    <location>
        <begin position="465"/>
        <end position="475"/>
    </location>
</feature>
<protein>
    <submittedName>
        <fullName evidence="2">Uncharacterized protein</fullName>
    </submittedName>
</protein>
<sequence length="601" mass="65847">MTVNDDPPKSSPSASLSTASKAMPSITQMSISVSLIAASNTIILDLHKNNWMEWSHQIDQTLCLSGLGGYIDRHIKAPDASLNPTGYNNWVSNTKAGPLAQITLIEDTFTTHYSASEPYAVTSEHLAQLVHHIWAIGIPTEELFISIIMLNALSPHLPNVWDHITMELAKATDTSPLTPAVIQTHLVFKQQLVNHAKATPSNVNVLAVQTQTGAVCTHCKCKGHLVASCWGPGSPMEGRCDEVLTAKAAKWTGKGCSSAAATATSSAVLMGAQAVKHYNASSKTYLLDPVTQIAYLCESTPTELASLASVTVNTTEATVPHVDAAPMVTMPEWLAGDCYDVDSPLFPLQSSNCLPLSMICMSQQQAPFHQPLHMSAGYPQAPHPYLPYPPIPPMPPYSHLQYLPPILSYPYPYPSTHQVPISTAPPNKQNQVHLTCLMCWHDHELSNGVAPAHPSVPAPAETQPPDHPGQCPPPHPKAWKRLTKLFANLSESEINASKELQSMVCRHIWEAVRISIKGPWPDPKEVQLNDHGSTYYSPDFTKGVNDPQNIALLRWAQLLTWEELENPKTRILELNDPEIYWDQATIFELTKKAFQGFTPKA</sequence>
<feature type="region of interest" description="Disordered" evidence="1">
    <location>
        <begin position="450"/>
        <end position="475"/>
    </location>
</feature>
<evidence type="ECO:0000256" key="1">
    <source>
        <dbReference type="SAM" id="MobiDB-lite"/>
    </source>
</evidence>
<dbReference type="Proteomes" id="UP000076761">
    <property type="component" value="Unassembled WGS sequence"/>
</dbReference>
<dbReference type="InParanoid" id="A0A165QRQ6"/>
<evidence type="ECO:0000313" key="3">
    <source>
        <dbReference type="Proteomes" id="UP000076761"/>
    </source>
</evidence>
<evidence type="ECO:0000313" key="2">
    <source>
        <dbReference type="EMBL" id="KZT22787.1"/>
    </source>
</evidence>
<dbReference type="EMBL" id="KV425592">
    <property type="protein sequence ID" value="KZT22787.1"/>
    <property type="molecule type" value="Genomic_DNA"/>
</dbReference>
<feature type="compositionally biased region" description="Low complexity" evidence="1">
    <location>
        <begin position="450"/>
        <end position="460"/>
    </location>
</feature>
<keyword evidence="3" id="KW-1185">Reference proteome</keyword>
<gene>
    <name evidence="2" type="ORF">NEOLEDRAFT_1180688</name>
</gene>
<accession>A0A165QRQ6</accession>